<evidence type="ECO:0000256" key="1">
    <source>
        <dbReference type="ARBA" id="ARBA00022723"/>
    </source>
</evidence>
<keyword evidence="6" id="KW-0175">Coiled coil</keyword>
<dbReference type="InterPro" id="IPR048367">
    <property type="entry name" value="TNP-like_RNaseH_C"/>
</dbReference>
<keyword evidence="9" id="KW-1185">Reference proteome</keyword>
<evidence type="ECO:0000256" key="5">
    <source>
        <dbReference type="PROSITE-ProRule" id="PRU00309"/>
    </source>
</evidence>
<protein>
    <recommendedName>
        <fullName evidence="7">THAP-type domain-containing protein</fullName>
    </recommendedName>
</protein>
<comment type="caution">
    <text evidence="8">The sequence shown here is derived from an EMBL/GenBank/DDBJ whole genome shotgun (WGS) entry which is preliminary data.</text>
</comment>
<dbReference type="Gene3D" id="6.20.210.20">
    <property type="entry name" value="THAP domain"/>
    <property type="match status" value="1"/>
</dbReference>
<accession>A0A8K0CWI7</accession>
<organism evidence="8 9">
    <name type="scientific">Ignelater luminosus</name>
    <name type="common">Cucubano</name>
    <name type="synonym">Pyrophorus luminosus</name>
    <dbReference type="NCBI Taxonomy" id="2038154"/>
    <lineage>
        <taxon>Eukaryota</taxon>
        <taxon>Metazoa</taxon>
        <taxon>Ecdysozoa</taxon>
        <taxon>Arthropoda</taxon>
        <taxon>Hexapoda</taxon>
        <taxon>Insecta</taxon>
        <taxon>Pterygota</taxon>
        <taxon>Neoptera</taxon>
        <taxon>Endopterygota</taxon>
        <taxon>Coleoptera</taxon>
        <taxon>Polyphaga</taxon>
        <taxon>Elateriformia</taxon>
        <taxon>Elateroidea</taxon>
        <taxon>Elateridae</taxon>
        <taxon>Agrypninae</taxon>
        <taxon>Pyrophorini</taxon>
        <taxon>Ignelater</taxon>
    </lineage>
</organism>
<sequence>MNKGEKRICFLCNSKTSQSYHKFPKSESLRSLWLQACNLTPEDNVNSLKICSKHFKEDDFVDLNARRFGGIIRLKTNAVPSPSVIECNVTVAKPVSEFSKELNMPSTSTAYEMKICSNVVHPSTCTNEEIMSNNEQEMILETEVQRTPTKRKHVLTPRYVGDLSDLDVTTPRKAKRSLQMAQATITKQRKKIKSLQQQRRRLTLKIRCLKDLAVSLKKKHLLSDKAVDTLMASVPEHVQEIIKRNLHNKKQQYSSELQQFALTLQYYSPRAYNYIRHKWRDLLPHSSTIKNWYSNINCKPGFQKQALDAIANENKKKSVAEHYLGSHMSFESDNDNLPKATHALVFMAVAINGSFTVPIAYFLIKSLTGEERANLLSKCLELINDTGAKAVSIVFDGAPTNLSMCSHLGANLTYPSVDFKPWIIDPFNKEKIFIFWDACHMLKLVRNTLGDHKILKDKHGSVISWEYISLLHTYQQEQGLHCATKLTNKHINFQDNRMNVKLAAQTLSERQYEQEYLLTFKLSQDPLETFFSVIRSHGGFNNNPNAKQFESAFKRTLLKNEISSSSFSNCLTDGLNILHVTSRKKNIKDLLVDTENVCKEILSEHDYLKTSWTLTPYVLNVVNYIAGFIVYKLKKKLFCTICLNQLIGIADHNTQLIELKNRGPYIFPSNDVKKICQFTEKIIRQHLHHIFLNKTPQLIKSEAFAVVGTNVFDSDVLIDHIKSQDILDNHRVQLIKAVINIYVEIRLHYEAKISNEKSEHLRHKYTKLIHFYHS</sequence>
<dbReference type="Pfam" id="PF12017">
    <property type="entry name" value="Tnp_P_element"/>
    <property type="match status" value="1"/>
</dbReference>
<keyword evidence="1" id="KW-0479">Metal-binding</keyword>
<dbReference type="PROSITE" id="PS50950">
    <property type="entry name" value="ZF_THAP"/>
    <property type="match status" value="1"/>
</dbReference>
<dbReference type="Pfam" id="PF21787">
    <property type="entry name" value="TNP-like_RNaseH_N"/>
    <property type="match status" value="1"/>
</dbReference>
<dbReference type="SMART" id="SM00980">
    <property type="entry name" value="THAP"/>
    <property type="match status" value="1"/>
</dbReference>
<evidence type="ECO:0000313" key="8">
    <source>
        <dbReference type="EMBL" id="KAF2894980.1"/>
    </source>
</evidence>
<dbReference type="InterPro" id="IPR006612">
    <property type="entry name" value="THAP_Znf"/>
</dbReference>
<dbReference type="GO" id="GO:0003677">
    <property type="term" value="F:DNA binding"/>
    <property type="evidence" value="ECO:0007669"/>
    <property type="project" value="UniProtKB-UniRule"/>
</dbReference>
<dbReference type="InterPro" id="IPR021896">
    <property type="entry name" value="THAP9-like_HTH"/>
</dbReference>
<dbReference type="Pfam" id="PF21788">
    <property type="entry name" value="TNP-like_GBD"/>
    <property type="match status" value="1"/>
</dbReference>
<gene>
    <name evidence="8" type="ORF">ILUMI_11213</name>
</gene>
<dbReference type="Pfam" id="PF05485">
    <property type="entry name" value="THAP"/>
    <property type="match status" value="1"/>
</dbReference>
<dbReference type="InterPro" id="IPR048366">
    <property type="entry name" value="TNP-like_GBD"/>
</dbReference>
<dbReference type="EMBL" id="VTPC01006391">
    <property type="protein sequence ID" value="KAF2894980.1"/>
    <property type="molecule type" value="Genomic_DNA"/>
</dbReference>
<evidence type="ECO:0000259" key="7">
    <source>
        <dbReference type="PROSITE" id="PS50950"/>
    </source>
</evidence>
<dbReference type="InterPro" id="IPR038441">
    <property type="entry name" value="THAP_Znf_sf"/>
</dbReference>
<feature type="domain" description="THAP-type" evidence="7">
    <location>
        <begin position="1"/>
        <end position="83"/>
    </location>
</feature>
<evidence type="ECO:0000256" key="3">
    <source>
        <dbReference type="ARBA" id="ARBA00022833"/>
    </source>
</evidence>
<dbReference type="OrthoDB" id="10070386at2759"/>
<evidence type="ECO:0000256" key="4">
    <source>
        <dbReference type="ARBA" id="ARBA00023125"/>
    </source>
</evidence>
<dbReference type="GO" id="GO:0008270">
    <property type="term" value="F:zinc ion binding"/>
    <property type="evidence" value="ECO:0007669"/>
    <property type="project" value="UniProtKB-KW"/>
</dbReference>
<feature type="coiled-coil region" evidence="6">
    <location>
        <begin position="178"/>
        <end position="212"/>
    </location>
</feature>
<dbReference type="PANTHER" id="PTHR47577">
    <property type="entry name" value="THAP DOMAIN-CONTAINING PROTEIN 6"/>
    <property type="match status" value="1"/>
</dbReference>
<name>A0A8K0CWI7_IGNLU</name>
<dbReference type="AlphaFoldDB" id="A0A8K0CWI7"/>
<dbReference type="Proteomes" id="UP000801492">
    <property type="component" value="Unassembled WGS sequence"/>
</dbReference>
<evidence type="ECO:0000256" key="2">
    <source>
        <dbReference type="ARBA" id="ARBA00022771"/>
    </source>
</evidence>
<reference evidence="8" key="1">
    <citation type="submission" date="2019-08" db="EMBL/GenBank/DDBJ databases">
        <title>The genome of the North American firefly Photinus pyralis.</title>
        <authorList>
            <consortium name="Photinus pyralis genome working group"/>
            <person name="Fallon T.R."/>
            <person name="Sander Lower S.E."/>
            <person name="Weng J.-K."/>
        </authorList>
    </citation>
    <scope>NUCLEOTIDE SEQUENCE</scope>
    <source>
        <strain evidence="8">TRF0915ILg1</strain>
        <tissue evidence="8">Whole body</tissue>
    </source>
</reference>
<keyword evidence="4 5" id="KW-0238">DNA-binding</keyword>
<dbReference type="SUPFAM" id="SSF57716">
    <property type="entry name" value="Glucocorticoid receptor-like (DNA-binding domain)"/>
    <property type="match status" value="1"/>
</dbReference>
<evidence type="ECO:0000313" key="9">
    <source>
        <dbReference type="Proteomes" id="UP000801492"/>
    </source>
</evidence>
<dbReference type="PANTHER" id="PTHR47577:SF2">
    <property type="entry name" value="THAP DOMAIN CONTAINING 9"/>
    <property type="match status" value="1"/>
</dbReference>
<dbReference type="InterPro" id="IPR048365">
    <property type="entry name" value="TNP-like_RNaseH_N"/>
</dbReference>
<keyword evidence="2 5" id="KW-0863">Zinc-finger</keyword>
<evidence type="ECO:0000256" key="6">
    <source>
        <dbReference type="SAM" id="Coils"/>
    </source>
</evidence>
<keyword evidence="3" id="KW-0862">Zinc</keyword>
<proteinExistence type="predicted"/>
<dbReference type="SMART" id="SM00692">
    <property type="entry name" value="DM3"/>
    <property type="match status" value="1"/>
</dbReference>
<dbReference type="Pfam" id="PF21789">
    <property type="entry name" value="TNP-like_RNaseH_C"/>
    <property type="match status" value="1"/>
</dbReference>